<evidence type="ECO:0000259" key="2">
    <source>
        <dbReference type="PROSITE" id="PS51352"/>
    </source>
</evidence>
<dbReference type="Gene3D" id="3.40.30.10">
    <property type="entry name" value="Glutaredoxin"/>
    <property type="match status" value="1"/>
</dbReference>
<dbReference type="InterPro" id="IPR013766">
    <property type="entry name" value="Thioredoxin_domain"/>
</dbReference>
<dbReference type="InterPro" id="IPR036249">
    <property type="entry name" value="Thioredoxin-like_sf"/>
</dbReference>
<dbReference type="PROSITE" id="PS00194">
    <property type="entry name" value="THIOREDOXIN_1"/>
    <property type="match status" value="1"/>
</dbReference>
<keyword evidence="1" id="KW-1015">Disulfide bond</keyword>
<reference evidence="4" key="1">
    <citation type="journal article" date="2019" name="Int. J. Syst. Evol. Microbiol.">
        <title>The Global Catalogue of Microorganisms (GCM) 10K type strain sequencing project: providing services to taxonomists for standard genome sequencing and annotation.</title>
        <authorList>
            <consortium name="The Broad Institute Genomics Platform"/>
            <consortium name="The Broad Institute Genome Sequencing Center for Infectious Disease"/>
            <person name="Wu L."/>
            <person name="Ma J."/>
        </authorList>
    </citation>
    <scope>NUCLEOTIDE SEQUENCE [LARGE SCALE GENOMIC DNA]</scope>
    <source>
        <strain evidence="4">CGMCC 1.12376</strain>
    </source>
</reference>
<dbReference type="Proteomes" id="UP001597221">
    <property type="component" value="Unassembled WGS sequence"/>
</dbReference>
<dbReference type="RefSeq" id="WP_379597603.1">
    <property type="nucleotide sequence ID" value="NZ_JBHUDE010000049.1"/>
</dbReference>
<dbReference type="EMBL" id="JBHUDE010000049">
    <property type="protein sequence ID" value="MFD1608267.1"/>
    <property type="molecule type" value="Genomic_DNA"/>
</dbReference>
<dbReference type="SUPFAM" id="SSF52833">
    <property type="entry name" value="Thioredoxin-like"/>
    <property type="match status" value="1"/>
</dbReference>
<accession>A0ABW4HT96</accession>
<dbReference type="CDD" id="cd02966">
    <property type="entry name" value="TlpA_like_family"/>
    <property type="match status" value="1"/>
</dbReference>
<evidence type="ECO:0000256" key="1">
    <source>
        <dbReference type="ARBA" id="ARBA00023157"/>
    </source>
</evidence>
<evidence type="ECO:0000313" key="4">
    <source>
        <dbReference type="Proteomes" id="UP001597221"/>
    </source>
</evidence>
<evidence type="ECO:0000313" key="3">
    <source>
        <dbReference type="EMBL" id="MFD1608267.1"/>
    </source>
</evidence>
<dbReference type="PANTHER" id="PTHR42852:SF1">
    <property type="entry name" value="THIOREDOXIN-LIKE PROTEIN YNEN"/>
    <property type="match status" value="1"/>
</dbReference>
<feature type="domain" description="Thioredoxin" evidence="2">
    <location>
        <begin position="58"/>
        <end position="195"/>
    </location>
</feature>
<dbReference type="PROSITE" id="PS51352">
    <property type="entry name" value="THIOREDOXIN_2"/>
    <property type="match status" value="1"/>
</dbReference>
<sequence>MKKIVFGISFIIILVGIMIYNTFAETNEVEDTGSNLYDVTGDTSVSGGMIAPAESVGIQPGEIAPDFELETLDGEVVKLSELKGEKVILNFWATWCPPCKEEMPEMQEFYDKYGDDINVIAVNFKEKNDKVAEFLNEYGYTFPSPLDSEGLVGHEYGVLTLPTTYFINSDGVIQEPRHVGPMTYELMEEMLHTLN</sequence>
<protein>
    <submittedName>
        <fullName evidence="3">TlpA family protein disulfide reductase</fullName>
    </submittedName>
</protein>
<dbReference type="Pfam" id="PF00578">
    <property type="entry name" value="AhpC-TSA"/>
    <property type="match status" value="1"/>
</dbReference>
<dbReference type="InterPro" id="IPR050553">
    <property type="entry name" value="Thioredoxin_ResA/DsbE_sf"/>
</dbReference>
<dbReference type="InterPro" id="IPR017937">
    <property type="entry name" value="Thioredoxin_CS"/>
</dbReference>
<keyword evidence="4" id="KW-1185">Reference proteome</keyword>
<name>A0ABW4HT96_9BACI</name>
<organism evidence="3 4">
    <name type="scientific">Oceanobacillus luteolus</name>
    <dbReference type="NCBI Taxonomy" id="1274358"/>
    <lineage>
        <taxon>Bacteria</taxon>
        <taxon>Bacillati</taxon>
        <taxon>Bacillota</taxon>
        <taxon>Bacilli</taxon>
        <taxon>Bacillales</taxon>
        <taxon>Bacillaceae</taxon>
        <taxon>Oceanobacillus</taxon>
    </lineage>
</organism>
<gene>
    <name evidence="3" type="ORF">ACFSBH_11420</name>
</gene>
<comment type="caution">
    <text evidence="3">The sequence shown here is derived from an EMBL/GenBank/DDBJ whole genome shotgun (WGS) entry which is preliminary data.</text>
</comment>
<dbReference type="PANTHER" id="PTHR42852">
    <property type="entry name" value="THIOL:DISULFIDE INTERCHANGE PROTEIN DSBE"/>
    <property type="match status" value="1"/>
</dbReference>
<proteinExistence type="predicted"/>
<dbReference type="InterPro" id="IPR000866">
    <property type="entry name" value="AhpC/TSA"/>
</dbReference>